<gene>
    <name evidence="1" type="ORF">DID88_003711</name>
</gene>
<dbReference type="Proteomes" id="UP000249056">
    <property type="component" value="Unassembled WGS sequence"/>
</dbReference>
<accession>A0A395IVF4</accession>
<comment type="caution">
    <text evidence="1">The sequence shown here is derived from an EMBL/GenBank/DDBJ whole genome shotgun (WGS) entry which is preliminary data.</text>
</comment>
<evidence type="ECO:0000313" key="1">
    <source>
        <dbReference type="EMBL" id="RAL63668.1"/>
    </source>
</evidence>
<sequence length="143" mass="15368">MSARAFAVVPIPLIVGSAERSSSVRPSFRAGVSQLIRCLIAFDTHVAWGPFNANLVSVYEGMTFEESPLGGVGRVCPHAPYHRGAVDAHPYPLVCRLEDIQCTLQAFKGAYRLCIEDMGDAVYRSTPSLASVLAAVHSVSVAY</sequence>
<name>A0A395IVF4_9HELO</name>
<reference evidence="1 2" key="1">
    <citation type="submission" date="2018-06" db="EMBL/GenBank/DDBJ databases">
        <title>Genome Sequence of the Brown Rot Fungal Pathogen Monilinia fructigena.</title>
        <authorList>
            <person name="Landi L."/>
            <person name="De Miccolis Angelini R.M."/>
            <person name="Pollastro S."/>
            <person name="Abate D."/>
            <person name="Faretra F."/>
            <person name="Romanazzi G."/>
        </authorList>
    </citation>
    <scope>NUCLEOTIDE SEQUENCE [LARGE SCALE GENOMIC DNA]</scope>
    <source>
        <strain evidence="1 2">Mfrg269</strain>
    </source>
</reference>
<proteinExistence type="predicted"/>
<protein>
    <submittedName>
        <fullName evidence="1">Uncharacterized protein</fullName>
    </submittedName>
</protein>
<dbReference type="AlphaFoldDB" id="A0A395IVF4"/>
<organism evidence="1 2">
    <name type="scientific">Monilinia fructigena</name>
    <dbReference type="NCBI Taxonomy" id="38457"/>
    <lineage>
        <taxon>Eukaryota</taxon>
        <taxon>Fungi</taxon>
        <taxon>Dikarya</taxon>
        <taxon>Ascomycota</taxon>
        <taxon>Pezizomycotina</taxon>
        <taxon>Leotiomycetes</taxon>
        <taxon>Helotiales</taxon>
        <taxon>Sclerotiniaceae</taxon>
        <taxon>Monilinia</taxon>
    </lineage>
</organism>
<dbReference type="EMBL" id="QKRW01000018">
    <property type="protein sequence ID" value="RAL63668.1"/>
    <property type="molecule type" value="Genomic_DNA"/>
</dbReference>
<evidence type="ECO:0000313" key="2">
    <source>
        <dbReference type="Proteomes" id="UP000249056"/>
    </source>
</evidence>
<keyword evidence="2" id="KW-1185">Reference proteome</keyword>